<comment type="caution">
    <text evidence="3">The sequence shown here is derived from an EMBL/GenBank/DDBJ whole genome shotgun (WGS) entry which is preliminary data.</text>
</comment>
<feature type="transmembrane region" description="Helical" evidence="1">
    <location>
        <begin position="411"/>
        <end position="441"/>
    </location>
</feature>
<name>A0ABN1IYX8_9CLOT</name>
<protein>
    <submittedName>
        <fullName evidence="3">Tripartite tricarboxylate transporter permease</fullName>
    </submittedName>
</protein>
<feature type="transmembrane region" description="Helical" evidence="1">
    <location>
        <begin position="106"/>
        <end position="128"/>
    </location>
</feature>
<keyword evidence="4" id="KW-1185">Reference proteome</keyword>
<gene>
    <name evidence="3" type="ORF">GCM10008905_17880</name>
</gene>
<feature type="transmembrane region" description="Helical" evidence="1">
    <location>
        <begin position="12"/>
        <end position="45"/>
    </location>
</feature>
<dbReference type="InterPro" id="IPR002823">
    <property type="entry name" value="DUF112_TM"/>
</dbReference>
<feature type="transmembrane region" description="Helical" evidence="1">
    <location>
        <begin position="388"/>
        <end position="405"/>
    </location>
</feature>
<evidence type="ECO:0000313" key="3">
    <source>
        <dbReference type="EMBL" id="GAA0724255.1"/>
    </source>
</evidence>
<accession>A0ABN1IYX8</accession>
<feature type="transmembrane region" description="Helical" evidence="1">
    <location>
        <begin position="164"/>
        <end position="185"/>
    </location>
</feature>
<feature type="transmembrane region" description="Helical" evidence="1">
    <location>
        <begin position="197"/>
        <end position="220"/>
    </location>
</feature>
<feature type="transmembrane region" description="Helical" evidence="1">
    <location>
        <begin position="135"/>
        <end position="158"/>
    </location>
</feature>
<feature type="transmembrane region" description="Helical" evidence="1">
    <location>
        <begin position="351"/>
        <end position="376"/>
    </location>
</feature>
<keyword evidence="1" id="KW-0812">Transmembrane</keyword>
<dbReference type="RefSeq" id="WP_343768953.1">
    <property type="nucleotide sequence ID" value="NZ_BAAACF010000001.1"/>
</dbReference>
<dbReference type="EMBL" id="BAAACF010000001">
    <property type="protein sequence ID" value="GAA0724255.1"/>
    <property type="molecule type" value="Genomic_DNA"/>
</dbReference>
<sequence length="502" mass="52736">MNEVLMGFARALTFINLIASILSVGVGILIGALPGLSAAMGVALLIPITFGMPKDTALITLVGVYCGAIFGGSITAILIRTPGTPAAAATAIDGYELTKQGKAGKALATATIASFIGGILSAISLYLFSPVLAKLALRFGPIEYFWLSIFGLTIIAGVSSKSMIKGLLSGALGLLLSTIGMDPMLGRPRFTFGQPALLSGVPFTAALIGLFSMSQVLILAENKIREVGEMVKVDDKIMLSKEELKEILPTCLRSTVIGNIVGILPGAGASIAAFMGYNEAKRFSKKKELFGKGSIEAVAASEAANNAVTGGSLIPTLTLGIPGESVTAVMLGGLLIQGLQPGPDLFTTNAHITYTLFAGFVIVNIFMLIEGLYGCMLFAKISKVSDRILIPIIFALSVVGSYAISNSVQDVFVMFVFGIIGYFVVKFEMNPAAIVLALILGPIGETGLRRTLIMKHGDIGSLFTGTITWVLIGLSLFSLFSPYIMEKLQKRGEEKADLSLEN</sequence>
<keyword evidence="1" id="KW-0472">Membrane</keyword>
<proteinExistence type="predicted"/>
<keyword evidence="1" id="KW-1133">Transmembrane helix</keyword>
<feature type="transmembrane region" description="Helical" evidence="1">
    <location>
        <begin position="256"/>
        <end position="277"/>
    </location>
</feature>
<organism evidence="3 4">
    <name type="scientific">Clostridium malenominatum</name>
    <dbReference type="NCBI Taxonomy" id="1539"/>
    <lineage>
        <taxon>Bacteria</taxon>
        <taxon>Bacillati</taxon>
        <taxon>Bacillota</taxon>
        <taxon>Clostridia</taxon>
        <taxon>Eubacteriales</taxon>
        <taxon>Clostridiaceae</taxon>
        <taxon>Clostridium</taxon>
    </lineage>
</organism>
<evidence type="ECO:0000313" key="4">
    <source>
        <dbReference type="Proteomes" id="UP001500339"/>
    </source>
</evidence>
<feature type="transmembrane region" description="Helical" evidence="1">
    <location>
        <begin position="57"/>
        <end position="79"/>
    </location>
</feature>
<dbReference type="Pfam" id="PF01970">
    <property type="entry name" value="TctA"/>
    <property type="match status" value="1"/>
</dbReference>
<evidence type="ECO:0000256" key="1">
    <source>
        <dbReference type="SAM" id="Phobius"/>
    </source>
</evidence>
<evidence type="ECO:0000259" key="2">
    <source>
        <dbReference type="Pfam" id="PF01970"/>
    </source>
</evidence>
<feature type="transmembrane region" description="Helical" evidence="1">
    <location>
        <begin position="462"/>
        <end position="485"/>
    </location>
</feature>
<reference evidence="3 4" key="1">
    <citation type="journal article" date="2019" name="Int. J. Syst. Evol. Microbiol.">
        <title>The Global Catalogue of Microorganisms (GCM) 10K type strain sequencing project: providing services to taxonomists for standard genome sequencing and annotation.</title>
        <authorList>
            <consortium name="The Broad Institute Genomics Platform"/>
            <consortium name="The Broad Institute Genome Sequencing Center for Infectious Disease"/>
            <person name="Wu L."/>
            <person name="Ma J."/>
        </authorList>
    </citation>
    <scope>NUCLEOTIDE SEQUENCE [LARGE SCALE GENOMIC DNA]</scope>
    <source>
        <strain evidence="3 4">JCM 1405</strain>
    </source>
</reference>
<dbReference type="PANTHER" id="PTHR35342:SF5">
    <property type="entry name" value="TRICARBOXYLIC TRANSPORT PROTEIN"/>
    <property type="match status" value="1"/>
</dbReference>
<feature type="domain" description="DUF112" evidence="2">
    <location>
        <begin position="17"/>
        <end position="436"/>
    </location>
</feature>
<dbReference type="PANTHER" id="PTHR35342">
    <property type="entry name" value="TRICARBOXYLIC TRANSPORT PROTEIN"/>
    <property type="match status" value="1"/>
</dbReference>
<dbReference type="Proteomes" id="UP001500339">
    <property type="component" value="Unassembled WGS sequence"/>
</dbReference>